<feature type="transmembrane region" description="Helical" evidence="1">
    <location>
        <begin position="88"/>
        <end position="105"/>
    </location>
</feature>
<sequence>MYICYNNWSIAHVQSIYITVSAQLLPEVDKCTKLVSKESINISLPQKQNVVNFYENLDDFSATNINEFFQVYLLYQFKKFGRLLTTEHPIKTILLYLTIAIIFVYA</sequence>
<name>A0ABN7V6T5_GIGMA</name>
<gene>
    <name evidence="2" type="ORF">GMARGA_LOCUS14757</name>
</gene>
<evidence type="ECO:0000313" key="3">
    <source>
        <dbReference type="Proteomes" id="UP000789901"/>
    </source>
</evidence>
<dbReference type="Proteomes" id="UP000789901">
    <property type="component" value="Unassembled WGS sequence"/>
</dbReference>
<reference evidence="2 3" key="1">
    <citation type="submission" date="2021-06" db="EMBL/GenBank/DDBJ databases">
        <authorList>
            <person name="Kallberg Y."/>
            <person name="Tangrot J."/>
            <person name="Rosling A."/>
        </authorList>
    </citation>
    <scope>NUCLEOTIDE SEQUENCE [LARGE SCALE GENOMIC DNA]</scope>
    <source>
        <strain evidence="2 3">120-4 pot B 10/14</strain>
    </source>
</reference>
<keyword evidence="3" id="KW-1185">Reference proteome</keyword>
<organism evidence="2 3">
    <name type="scientific">Gigaspora margarita</name>
    <dbReference type="NCBI Taxonomy" id="4874"/>
    <lineage>
        <taxon>Eukaryota</taxon>
        <taxon>Fungi</taxon>
        <taxon>Fungi incertae sedis</taxon>
        <taxon>Mucoromycota</taxon>
        <taxon>Glomeromycotina</taxon>
        <taxon>Glomeromycetes</taxon>
        <taxon>Diversisporales</taxon>
        <taxon>Gigasporaceae</taxon>
        <taxon>Gigaspora</taxon>
    </lineage>
</organism>
<protein>
    <submittedName>
        <fullName evidence="2">5155_t:CDS:1</fullName>
    </submittedName>
</protein>
<proteinExistence type="predicted"/>
<keyword evidence="1" id="KW-1133">Transmembrane helix</keyword>
<evidence type="ECO:0000256" key="1">
    <source>
        <dbReference type="SAM" id="Phobius"/>
    </source>
</evidence>
<keyword evidence="1" id="KW-0812">Transmembrane</keyword>
<accession>A0ABN7V6T5</accession>
<comment type="caution">
    <text evidence="2">The sequence shown here is derived from an EMBL/GenBank/DDBJ whole genome shotgun (WGS) entry which is preliminary data.</text>
</comment>
<keyword evidence="1" id="KW-0472">Membrane</keyword>
<evidence type="ECO:0000313" key="2">
    <source>
        <dbReference type="EMBL" id="CAG8734938.1"/>
    </source>
</evidence>
<dbReference type="EMBL" id="CAJVQB010009904">
    <property type="protein sequence ID" value="CAG8734938.1"/>
    <property type="molecule type" value="Genomic_DNA"/>
</dbReference>